<keyword evidence="1" id="KW-0812">Transmembrane</keyword>
<sequence length="952" mass="107690">MELVYDILEEIRSETLWWMVTNLAPGKKKDLLPLITATEGSRAISLLHRRKLKMYRQNQKEEQISFMFNLQLLVFISILETVFTMTADLEITRKRRPVDKGWKKGRDSFKIPSSLCSKKFDCKTFNAEEASYGDGCSCLCPRNYSTFIFYKKTWGCQENKKVRTLLAVFASSYQAPVYDREAHLSGETENNDSSNGEHIYAPLNISEGPSVYGHRDDQDNCPMSKDQAVYGLIEELNVAQPVRNSFEEPRRDVSHRPGQYGIVSSDEPVYSTLEETAHCFDDGTLPTQRTLELPYVKDVEESIQYRTTGPKEPVYNTLEEPVGDDDNDPVYNTLEAPEGAEDPLHPRAMKLFNITKIVIIATSFITIIKSAELEITRVRPKGRNGWTQGRDFFKIQPSLSTKYGGNNTTVNCAKFNADEISHGGDQFTCSCSNENGTLILENDEWRCRQNSHNNVHFENEGHDDALRMLTNSEFRRVKVWWFWFNCGVDKYKSWYIACNGSEIPLMGDLQLFTIERRYHHNFPYFLKVNSGSSNADLLNGRIVKLGIQCTDNAKNPLSTLMLLFKYEGKVNCSLSTPTSQPMVSTKSLRNIFTSKTAATKTTSTAKAKTLKTNTIATTTSKSTVTTTAIPKKDTKAILKATVYPNPSREQRIDKISSSITLIAGLSSLILVIVFVIVILVYRRFYSGMNLCVKNKTVENKASFFRETAVENGETSSAYEPEIDDENVYKELELREPAVYQMLIQCRAAQPAADGDFRENHVYESVDIVKERNFYGPKSNQKTAHNASGASNYYDATDIKSLSHGSFRIDYCDYSVREVQSSVPFQGSVEGPDDYLQPVDDVSVKPYSEVAIGNVNYGFMSMKETVDNELEGSAKLHGVQSVYNVLEEPYAESAEERSYYGPLSLVIDEPIYSTVEESQLYDIQVKDNSEGTYEPIYTTIEVESREGNINNTQ</sequence>
<keyword evidence="3" id="KW-1185">Reference proteome</keyword>
<gene>
    <name evidence="2" type="ORF">PMEA_00005121</name>
</gene>
<dbReference type="AlphaFoldDB" id="A0AAU9WER8"/>
<keyword evidence="1" id="KW-0472">Membrane</keyword>
<proteinExistence type="predicted"/>
<feature type="transmembrane region" description="Helical" evidence="1">
    <location>
        <begin position="659"/>
        <end position="681"/>
    </location>
</feature>
<accession>A0AAU9WER8</accession>
<protein>
    <submittedName>
        <fullName evidence="2">Uncharacterized protein</fullName>
    </submittedName>
</protein>
<name>A0AAU9WER8_9CNID</name>
<keyword evidence="1" id="KW-1133">Transmembrane helix</keyword>
<reference evidence="2 3" key="1">
    <citation type="submission" date="2022-05" db="EMBL/GenBank/DDBJ databases">
        <authorList>
            <consortium name="Genoscope - CEA"/>
            <person name="William W."/>
        </authorList>
    </citation>
    <scope>NUCLEOTIDE SEQUENCE [LARGE SCALE GENOMIC DNA]</scope>
</reference>
<dbReference type="EMBL" id="CALNXJ010000013">
    <property type="protein sequence ID" value="CAH3112363.1"/>
    <property type="molecule type" value="Genomic_DNA"/>
</dbReference>
<evidence type="ECO:0000256" key="1">
    <source>
        <dbReference type="SAM" id="Phobius"/>
    </source>
</evidence>
<dbReference type="Proteomes" id="UP001159428">
    <property type="component" value="Unassembled WGS sequence"/>
</dbReference>
<comment type="caution">
    <text evidence="2">The sequence shown here is derived from an EMBL/GenBank/DDBJ whole genome shotgun (WGS) entry which is preliminary data.</text>
</comment>
<organism evidence="2 3">
    <name type="scientific">Pocillopora meandrina</name>
    <dbReference type="NCBI Taxonomy" id="46732"/>
    <lineage>
        <taxon>Eukaryota</taxon>
        <taxon>Metazoa</taxon>
        <taxon>Cnidaria</taxon>
        <taxon>Anthozoa</taxon>
        <taxon>Hexacorallia</taxon>
        <taxon>Scleractinia</taxon>
        <taxon>Astrocoeniina</taxon>
        <taxon>Pocilloporidae</taxon>
        <taxon>Pocillopora</taxon>
    </lineage>
</organism>
<evidence type="ECO:0000313" key="3">
    <source>
        <dbReference type="Proteomes" id="UP001159428"/>
    </source>
</evidence>
<evidence type="ECO:0000313" key="2">
    <source>
        <dbReference type="EMBL" id="CAH3112363.1"/>
    </source>
</evidence>